<feature type="region of interest" description="Disordered" evidence="1">
    <location>
        <begin position="198"/>
        <end position="234"/>
    </location>
</feature>
<keyword evidence="3" id="KW-1185">Reference proteome</keyword>
<dbReference type="GO" id="GO:0005576">
    <property type="term" value="C:extracellular region"/>
    <property type="evidence" value="ECO:0007669"/>
    <property type="project" value="TreeGrafter"/>
</dbReference>
<dbReference type="InterPro" id="IPR052336">
    <property type="entry name" value="MlaD_Phospholipid_Transporter"/>
</dbReference>
<dbReference type="PANTHER" id="PTHR33371">
    <property type="entry name" value="INTERMEMBRANE PHOSPHOLIPID TRANSPORT SYSTEM BINDING PROTEIN MLAD-RELATED"/>
    <property type="match status" value="1"/>
</dbReference>
<dbReference type="RefSeq" id="WP_285966014.1">
    <property type="nucleotide sequence ID" value="NZ_CP127294.1"/>
</dbReference>
<protein>
    <recommendedName>
        <fullName evidence="4">ABC transporter substrate-binding protein</fullName>
    </recommendedName>
</protein>
<feature type="compositionally biased region" description="Polar residues" evidence="1">
    <location>
        <begin position="204"/>
        <end position="213"/>
    </location>
</feature>
<sequence>MPTDQLRTVVDELDNTLSGSAAPDLRQLLDSTDTFTSAALDHVHETSQLLSSARVVLDTQNAQSAQIKDFSANLRVLAAQLKSSDGDLRHLITAAPQAAQQINAVTETGPQLSVLLANLLTTADVIAPRRDGIEDILVSYPQLMTLANTVVPGDGTAHLGLVLNFFDPYVCTRGYENTVRRPADQVSQTPANTTAYCALPPGSPTSVRGSQNAPYGGKPPAVPPPAVASSGGAPVGGLPLPGLLGVPALSGPTSLAGLLGLSGAK</sequence>
<name>A0A9Y2IBC0_9PSEU</name>
<dbReference type="AlphaFoldDB" id="A0A9Y2IBC0"/>
<dbReference type="KEGG" id="acab:QRX50_27285"/>
<dbReference type="EMBL" id="CP127294">
    <property type="protein sequence ID" value="WIX75238.1"/>
    <property type="molecule type" value="Genomic_DNA"/>
</dbReference>
<gene>
    <name evidence="2" type="ORF">QRX50_27285</name>
</gene>
<evidence type="ECO:0008006" key="4">
    <source>
        <dbReference type="Google" id="ProtNLM"/>
    </source>
</evidence>
<dbReference type="PANTHER" id="PTHR33371:SF16">
    <property type="entry name" value="MCE-FAMILY PROTEIN MCE3F"/>
    <property type="match status" value="1"/>
</dbReference>
<reference evidence="2 3" key="1">
    <citation type="submission" date="2023-06" db="EMBL/GenBank/DDBJ databases">
        <authorList>
            <person name="Oyuntsetseg B."/>
            <person name="Kim S.B."/>
        </authorList>
    </citation>
    <scope>NUCLEOTIDE SEQUENCE [LARGE SCALE GENOMIC DNA]</scope>
    <source>
        <strain evidence="2 3">2-15</strain>
    </source>
</reference>
<evidence type="ECO:0000313" key="2">
    <source>
        <dbReference type="EMBL" id="WIX75238.1"/>
    </source>
</evidence>
<evidence type="ECO:0000256" key="1">
    <source>
        <dbReference type="SAM" id="MobiDB-lite"/>
    </source>
</evidence>
<organism evidence="2 3">
    <name type="scientific">Amycolatopsis carbonis</name>
    <dbReference type="NCBI Taxonomy" id="715471"/>
    <lineage>
        <taxon>Bacteria</taxon>
        <taxon>Bacillati</taxon>
        <taxon>Actinomycetota</taxon>
        <taxon>Actinomycetes</taxon>
        <taxon>Pseudonocardiales</taxon>
        <taxon>Pseudonocardiaceae</taxon>
        <taxon>Amycolatopsis</taxon>
    </lineage>
</organism>
<evidence type="ECO:0000313" key="3">
    <source>
        <dbReference type="Proteomes" id="UP001236014"/>
    </source>
</evidence>
<accession>A0A9Y2IBC0</accession>
<dbReference type="Proteomes" id="UP001236014">
    <property type="component" value="Chromosome"/>
</dbReference>
<proteinExistence type="predicted"/>